<accession>A0A813KFQ6</accession>
<gene>
    <name evidence="2" type="ORF">PGLA2088_LOCUS32085</name>
</gene>
<evidence type="ECO:0000256" key="1">
    <source>
        <dbReference type="SAM" id="Coils"/>
    </source>
</evidence>
<sequence length="141" mass="15802">FEALETEKVQLESRVEQLWAMCSALEAEKQAVVSVKESHEASDAILELEENHATPAAVEGLEEYRSTPDASQEMEVRCEQLEADKLELLQKLSAAVAAREEKEEEFQIERGAFQSKLTQLEEQHATLATELELAIVSKVTE</sequence>
<dbReference type="AlphaFoldDB" id="A0A813KFQ6"/>
<proteinExistence type="predicted"/>
<dbReference type="EMBL" id="CAJNNW010029829">
    <property type="protein sequence ID" value="CAE8701637.1"/>
    <property type="molecule type" value="Genomic_DNA"/>
</dbReference>
<feature type="non-terminal residue" evidence="2">
    <location>
        <position position="1"/>
    </location>
</feature>
<name>A0A813KFQ6_POLGL</name>
<protein>
    <submittedName>
        <fullName evidence="2">Uncharacterized protein</fullName>
    </submittedName>
</protein>
<feature type="coiled-coil region" evidence="1">
    <location>
        <begin position="71"/>
        <end position="105"/>
    </location>
</feature>
<comment type="caution">
    <text evidence="2">The sequence shown here is derived from an EMBL/GenBank/DDBJ whole genome shotgun (WGS) entry which is preliminary data.</text>
</comment>
<dbReference type="Proteomes" id="UP000626109">
    <property type="component" value="Unassembled WGS sequence"/>
</dbReference>
<reference evidence="2" key="1">
    <citation type="submission" date="2021-02" db="EMBL/GenBank/DDBJ databases">
        <authorList>
            <person name="Dougan E. K."/>
            <person name="Rhodes N."/>
            <person name="Thang M."/>
            <person name="Chan C."/>
        </authorList>
    </citation>
    <scope>NUCLEOTIDE SEQUENCE</scope>
</reference>
<feature type="non-terminal residue" evidence="2">
    <location>
        <position position="141"/>
    </location>
</feature>
<evidence type="ECO:0000313" key="3">
    <source>
        <dbReference type="Proteomes" id="UP000626109"/>
    </source>
</evidence>
<organism evidence="2 3">
    <name type="scientific">Polarella glacialis</name>
    <name type="common">Dinoflagellate</name>
    <dbReference type="NCBI Taxonomy" id="89957"/>
    <lineage>
        <taxon>Eukaryota</taxon>
        <taxon>Sar</taxon>
        <taxon>Alveolata</taxon>
        <taxon>Dinophyceae</taxon>
        <taxon>Suessiales</taxon>
        <taxon>Suessiaceae</taxon>
        <taxon>Polarella</taxon>
    </lineage>
</organism>
<keyword evidence="1" id="KW-0175">Coiled coil</keyword>
<evidence type="ECO:0000313" key="2">
    <source>
        <dbReference type="EMBL" id="CAE8701637.1"/>
    </source>
</evidence>